<dbReference type="GO" id="GO:0044550">
    <property type="term" value="P:secondary metabolite biosynthetic process"/>
    <property type="evidence" value="ECO:0007669"/>
    <property type="project" value="TreeGrafter"/>
</dbReference>
<dbReference type="SMART" id="SM00825">
    <property type="entry name" value="PKS_KS"/>
    <property type="match status" value="1"/>
</dbReference>
<dbReference type="EMBL" id="JAUIRO010000001">
    <property type="protein sequence ID" value="KAK0733101.1"/>
    <property type="molecule type" value="Genomic_DNA"/>
</dbReference>
<dbReference type="InterPro" id="IPR020841">
    <property type="entry name" value="PKS_Beta-ketoAc_synthase_dom"/>
</dbReference>
<comment type="caution">
    <text evidence="4">The sequence shown here is derived from an EMBL/GenBank/DDBJ whole genome shotgun (WGS) entry which is preliminary data.</text>
</comment>
<dbReference type="Proteomes" id="UP001172101">
    <property type="component" value="Unassembled WGS sequence"/>
</dbReference>
<dbReference type="PANTHER" id="PTHR43775">
    <property type="entry name" value="FATTY ACID SYNTHASE"/>
    <property type="match status" value="1"/>
</dbReference>
<dbReference type="RefSeq" id="XP_060301978.1">
    <property type="nucleotide sequence ID" value="XM_060443291.1"/>
</dbReference>
<sequence>MDPQQRWELEAAYHAFENAGIPLESVRGSRTAVYAASMSNDMSSVFAKDPDASPRMAMTGSTAPILANRVSWYFNLRGPSVHVDTAFDMRANWNARGEGVVALLIKPLADVLRHGDVVRAVLRPTASNQDDRTPGLTQTSADAQGALMRHVYAKAGLSFAETRGKRRGKGKGK</sequence>
<evidence type="ECO:0000256" key="1">
    <source>
        <dbReference type="ARBA" id="ARBA00022450"/>
    </source>
</evidence>
<dbReference type="GO" id="GO:0006633">
    <property type="term" value="P:fatty acid biosynthetic process"/>
    <property type="evidence" value="ECO:0007669"/>
    <property type="project" value="TreeGrafter"/>
</dbReference>
<reference evidence="4" key="1">
    <citation type="submission" date="2023-06" db="EMBL/GenBank/DDBJ databases">
        <title>Genome-scale phylogeny and comparative genomics of the fungal order Sordariales.</title>
        <authorList>
            <consortium name="Lawrence Berkeley National Laboratory"/>
            <person name="Hensen N."/>
            <person name="Bonometti L."/>
            <person name="Westerberg I."/>
            <person name="Brannstrom I.O."/>
            <person name="Guillou S."/>
            <person name="Cros-Aarteil S."/>
            <person name="Calhoun S."/>
            <person name="Haridas S."/>
            <person name="Kuo A."/>
            <person name="Mondo S."/>
            <person name="Pangilinan J."/>
            <person name="Riley R."/>
            <person name="LaButti K."/>
            <person name="Andreopoulos B."/>
            <person name="Lipzen A."/>
            <person name="Chen C."/>
            <person name="Yanf M."/>
            <person name="Daum C."/>
            <person name="Ng V."/>
            <person name="Clum A."/>
            <person name="Steindorff A."/>
            <person name="Ohm R."/>
            <person name="Martin F."/>
            <person name="Silar P."/>
            <person name="Natvig D."/>
            <person name="Lalanne C."/>
            <person name="Gautier V."/>
            <person name="Ament-velasquez S.L."/>
            <person name="Kruys A."/>
            <person name="Hutchinson M.I."/>
            <person name="Powell A.J."/>
            <person name="Barry K."/>
            <person name="Miller A.N."/>
            <person name="Grigoriev I.V."/>
            <person name="Debuchy R."/>
            <person name="Gladieux P."/>
            <person name="Thoren M.H."/>
            <person name="Johannesson H."/>
        </authorList>
    </citation>
    <scope>NUCLEOTIDE SEQUENCE</scope>
    <source>
        <strain evidence="4">SMH2392-1A</strain>
    </source>
</reference>
<keyword evidence="2" id="KW-0597">Phosphoprotein</keyword>
<dbReference type="PANTHER" id="PTHR43775:SF29">
    <property type="entry name" value="ASPERFURANONE POLYKETIDE SYNTHASE AFOG-RELATED"/>
    <property type="match status" value="1"/>
</dbReference>
<dbReference type="InterPro" id="IPR050091">
    <property type="entry name" value="PKS_NRPS_Biosynth_Enz"/>
</dbReference>
<organism evidence="4 5">
    <name type="scientific">Lasiosphaeria miniovina</name>
    <dbReference type="NCBI Taxonomy" id="1954250"/>
    <lineage>
        <taxon>Eukaryota</taxon>
        <taxon>Fungi</taxon>
        <taxon>Dikarya</taxon>
        <taxon>Ascomycota</taxon>
        <taxon>Pezizomycotina</taxon>
        <taxon>Sordariomycetes</taxon>
        <taxon>Sordariomycetidae</taxon>
        <taxon>Sordariales</taxon>
        <taxon>Lasiosphaeriaceae</taxon>
        <taxon>Lasiosphaeria</taxon>
    </lineage>
</organism>
<keyword evidence="5" id="KW-1185">Reference proteome</keyword>
<name>A0AA40ED70_9PEZI</name>
<dbReference type="GeneID" id="85326561"/>
<accession>A0AA40ED70</accession>
<dbReference type="Pfam" id="PF00109">
    <property type="entry name" value="ketoacyl-synt"/>
    <property type="match status" value="1"/>
</dbReference>
<proteinExistence type="predicted"/>
<dbReference type="InterPro" id="IPR016039">
    <property type="entry name" value="Thiolase-like"/>
</dbReference>
<evidence type="ECO:0000313" key="4">
    <source>
        <dbReference type="EMBL" id="KAK0733101.1"/>
    </source>
</evidence>
<evidence type="ECO:0000313" key="5">
    <source>
        <dbReference type="Proteomes" id="UP001172101"/>
    </source>
</evidence>
<dbReference type="PROSITE" id="PS52004">
    <property type="entry name" value="KS3_2"/>
    <property type="match status" value="1"/>
</dbReference>
<dbReference type="InterPro" id="IPR014030">
    <property type="entry name" value="Ketoacyl_synth_N"/>
</dbReference>
<evidence type="ECO:0000256" key="2">
    <source>
        <dbReference type="ARBA" id="ARBA00022553"/>
    </source>
</evidence>
<dbReference type="SUPFAM" id="SSF53901">
    <property type="entry name" value="Thiolase-like"/>
    <property type="match status" value="1"/>
</dbReference>
<dbReference type="AlphaFoldDB" id="A0AA40ED70"/>
<feature type="domain" description="Ketosynthase family 3 (KS3)" evidence="3">
    <location>
        <begin position="1"/>
        <end position="173"/>
    </location>
</feature>
<protein>
    <submittedName>
        <fullName evidence="4">Thiolase-like protein</fullName>
    </submittedName>
</protein>
<evidence type="ECO:0000259" key="3">
    <source>
        <dbReference type="PROSITE" id="PS52004"/>
    </source>
</evidence>
<dbReference type="CDD" id="cd00833">
    <property type="entry name" value="PKS"/>
    <property type="match status" value="1"/>
</dbReference>
<keyword evidence="1" id="KW-0596">Phosphopantetheine</keyword>
<dbReference type="Gene3D" id="3.40.47.10">
    <property type="match status" value="2"/>
</dbReference>
<gene>
    <name evidence="4" type="ORF">B0T26DRAFT_736143</name>
</gene>
<dbReference type="GO" id="GO:0004312">
    <property type="term" value="F:fatty acid synthase activity"/>
    <property type="evidence" value="ECO:0007669"/>
    <property type="project" value="TreeGrafter"/>
</dbReference>